<dbReference type="AlphaFoldDB" id="A0AB34FQL4"/>
<organism evidence="3 4">
    <name type="scientific">Purpureocillium lavendulum</name>
    <dbReference type="NCBI Taxonomy" id="1247861"/>
    <lineage>
        <taxon>Eukaryota</taxon>
        <taxon>Fungi</taxon>
        <taxon>Dikarya</taxon>
        <taxon>Ascomycota</taxon>
        <taxon>Pezizomycotina</taxon>
        <taxon>Sordariomycetes</taxon>
        <taxon>Hypocreomycetidae</taxon>
        <taxon>Hypocreales</taxon>
        <taxon>Ophiocordycipitaceae</taxon>
        <taxon>Purpureocillium</taxon>
    </lineage>
</organism>
<comment type="similarity">
    <text evidence="1">Belongs to the PIGL family.</text>
</comment>
<evidence type="ECO:0000313" key="4">
    <source>
        <dbReference type="Proteomes" id="UP001163105"/>
    </source>
</evidence>
<proteinExistence type="inferred from homology"/>
<gene>
    <name evidence="3" type="ORF">O9K51_06858</name>
</gene>
<evidence type="ECO:0000256" key="2">
    <source>
        <dbReference type="ARBA" id="ARBA00012176"/>
    </source>
</evidence>
<evidence type="ECO:0000313" key="3">
    <source>
        <dbReference type="EMBL" id="KAJ6441064.1"/>
    </source>
</evidence>
<dbReference type="SUPFAM" id="SSF102588">
    <property type="entry name" value="LmbE-like"/>
    <property type="match status" value="1"/>
</dbReference>
<name>A0AB34FQL4_9HYPO</name>
<dbReference type="Proteomes" id="UP001163105">
    <property type="component" value="Unassembled WGS sequence"/>
</dbReference>
<dbReference type="Pfam" id="PF02585">
    <property type="entry name" value="PIG-L"/>
    <property type="match status" value="1"/>
</dbReference>
<accession>A0AB34FQL4</accession>
<dbReference type="InterPro" id="IPR003737">
    <property type="entry name" value="GlcNAc_PI_deacetylase-related"/>
</dbReference>
<comment type="caution">
    <text evidence="3">The sequence shown here is derived from an EMBL/GenBank/DDBJ whole genome shotgun (WGS) entry which is preliminary data.</text>
</comment>
<dbReference type="EMBL" id="JAQHRD010000005">
    <property type="protein sequence ID" value="KAJ6441064.1"/>
    <property type="molecule type" value="Genomic_DNA"/>
</dbReference>
<reference evidence="3" key="1">
    <citation type="submission" date="2023-01" db="EMBL/GenBank/DDBJ databases">
        <title>The growth and conidiation of Purpureocillium lavendulum are regulated by nitrogen source and histone H3K14 acetylation.</title>
        <authorList>
            <person name="Tang P."/>
            <person name="Han J."/>
            <person name="Zhang C."/>
            <person name="Tang P."/>
            <person name="Qi F."/>
            <person name="Zhang K."/>
            <person name="Liang L."/>
        </authorList>
    </citation>
    <scope>NUCLEOTIDE SEQUENCE</scope>
    <source>
        <strain evidence="3">YMF1.00683</strain>
    </source>
</reference>
<dbReference type="GO" id="GO:0000225">
    <property type="term" value="F:N-acetylglucosaminylphosphatidylinositol deacetylase activity"/>
    <property type="evidence" value="ECO:0007669"/>
    <property type="project" value="UniProtKB-EC"/>
</dbReference>
<dbReference type="Gene3D" id="3.40.50.10320">
    <property type="entry name" value="LmbE-like"/>
    <property type="match status" value="1"/>
</dbReference>
<evidence type="ECO:0000256" key="1">
    <source>
        <dbReference type="ARBA" id="ARBA00006066"/>
    </source>
</evidence>
<protein>
    <recommendedName>
        <fullName evidence="2">N-acetylglucosaminylphosphatidylinositol deacetylase</fullName>
        <ecNumber evidence="2">3.5.1.89</ecNumber>
    </recommendedName>
</protein>
<dbReference type="InterPro" id="IPR024078">
    <property type="entry name" value="LmbE-like_dom_sf"/>
</dbReference>
<keyword evidence="4" id="KW-1185">Reference proteome</keyword>
<dbReference type="Gene3D" id="3.40.50.2000">
    <property type="entry name" value="Glycogen Phosphorylase B"/>
    <property type="match status" value="1"/>
</dbReference>
<dbReference type="EC" id="3.5.1.89" evidence="2"/>
<sequence>MKLLTEMDSIPCKIFLSPHPDDVAYSCFGSIAHPPPPRADGTLIVTVFSVSKTAAALPEEQKNPDTVTSLRKSEDEAFAKAQGCQIAMLGFPDSAMRDEPNGGGPAAISEATKHPLFNEVKSAIAKTIAPAIGRASIYIPLGILGHVDHRMVRDAVQQIAAESNVPGALPGLIYYEDLPYAAFATATDIRKLARAVISQSAVPYDVSLKGLAGRKRIAVQGYSSQATPYILQTLDEYASSISADRLPHTERLWIADTSYQKPVVDVMAWVTWEAARRVGGFTTLFKHIFASPKFRQVVGRTILLGPMYMPTVCPEYDPLEDIHSIATNLDCHILYPQRVSTATGLHARHEALLRDIERRYDVTIFYLRDKGQPHAVDRVLFNFSTVVDQANVYMKTLPSFLQELKQRMNVAANLKVQNHPPIVEALGALKEWTGFDPHDNTKANAWKKARCDSDPSFYAHKDSDATHGFLLGEPVADCLRGLLDPDEEAVLIATEELSLPTAYAVQMARERHSRDNGPSIKTLFYSGDVHPVRNLTTGAVTPDSTTLDTLSGFGFEGPIRTLIRLSLRAASLDDQMMPMLRRYFLDFHPLRKVATHTNMRIVQQGWRLDALAATSLSVRDEMVFLGRNFASKGEIPIISPGVGIIPCDETAKDRCRKRLLSYATHIWGFNGLDPEKTIIAAQIARAVAPKGFVRAVNLLKTLSDSLPADSDVNFIFIIVTSWDERKENIGDYRIINDLIAALNGTTTVSTRRLHIKVINQPRWPLEPEGHDMNTGLTREDFHRATDLSLCLSLYDTFAIAPLEPVSCGAVAVVSTGCGCYRKIQELHDWEKNVMIVDYAEDWAQDLVHKVDGDPNAAMDDLFNITREDKIRLEADTHRKVAQRLLKMLPWDASLRREKMAKGRRVAEQLNWEDQFSAPFERLLRQMFEPERA</sequence>